<organism evidence="1 2">
    <name type="scientific">Desulfobacula phenolica</name>
    <dbReference type="NCBI Taxonomy" id="90732"/>
    <lineage>
        <taxon>Bacteria</taxon>
        <taxon>Pseudomonadati</taxon>
        <taxon>Thermodesulfobacteriota</taxon>
        <taxon>Desulfobacteria</taxon>
        <taxon>Desulfobacterales</taxon>
        <taxon>Desulfobacteraceae</taxon>
        <taxon>Desulfobacula</taxon>
    </lineage>
</organism>
<accession>A0A1H2HTF7</accession>
<proteinExistence type="predicted"/>
<dbReference type="AlphaFoldDB" id="A0A1H2HTF7"/>
<reference evidence="2" key="1">
    <citation type="submission" date="2016-10" db="EMBL/GenBank/DDBJ databases">
        <authorList>
            <person name="Varghese N."/>
            <person name="Submissions S."/>
        </authorList>
    </citation>
    <scope>NUCLEOTIDE SEQUENCE [LARGE SCALE GENOMIC DNA]</scope>
    <source>
        <strain evidence="2">DSM 3384</strain>
    </source>
</reference>
<dbReference type="Proteomes" id="UP000199608">
    <property type="component" value="Unassembled WGS sequence"/>
</dbReference>
<keyword evidence="2" id="KW-1185">Reference proteome</keyword>
<sequence length="88" mass="10610">MKSIQVEFEKASKKITFKKDAKEEDWFAVCKKFNDDVSRICDITDQKDYTGLFECCDDNNKNFFYLVKEDKKLYRMKHQNFFDNLGLK</sequence>
<evidence type="ECO:0000313" key="1">
    <source>
        <dbReference type="EMBL" id="SDU35045.1"/>
    </source>
</evidence>
<dbReference type="EMBL" id="FNLL01000007">
    <property type="protein sequence ID" value="SDU35045.1"/>
    <property type="molecule type" value="Genomic_DNA"/>
</dbReference>
<gene>
    <name evidence="1" type="ORF">SAMN04487931_10731</name>
</gene>
<protein>
    <submittedName>
        <fullName evidence="1">Uncharacterized protein</fullName>
    </submittedName>
</protein>
<name>A0A1H2HTF7_9BACT</name>
<evidence type="ECO:0000313" key="2">
    <source>
        <dbReference type="Proteomes" id="UP000199608"/>
    </source>
</evidence>
<dbReference type="RefSeq" id="WP_092235121.1">
    <property type="nucleotide sequence ID" value="NZ_FNLL01000007.1"/>
</dbReference>